<proteinExistence type="inferred from homology"/>
<dbReference type="Gene3D" id="3.20.20.70">
    <property type="entry name" value="Aldolase class I"/>
    <property type="match status" value="1"/>
</dbReference>
<evidence type="ECO:0000256" key="7">
    <source>
        <dbReference type="HAMAP-Rule" id="MF_01215"/>
    </source>
</evidence>
<reference evidence="9" key="1">
    <citation type="submission" date="2022-09" db="EMBL/GenBank/DDBJ databases">
        <title>Actin cytoskeleton and complex cell architecture in an #Asgard archaeon.</title>
        <authorList>
            <person name="Ponce Toledo R.I."/>
            <person name="Schleper C."/>
            <person name="Rodrigues Oliveira T."/>
            <person name="Wollweber F."/>
            <person name="Xu J."/>
            <person name="Rittmann S."/>
            <person name="Klingl A."/>
            <person name="Pilhofer M."/>
        </authorList>
    </citation>
    <scope>NUCLEOTIDE SEQUENCE</scope>
    <source>
        <strain evidence="9">B-35</strain>
    </source>
</reference>
<dbReference type="SMART" id="SM00934">
    <property type="entry name" value="OMPdecase"/>
    <property type="match status" value="1"/>
</dbReference>
<gene>
    <name evidence="7" type="primary">pyrF</name>
    <name evidence="9" type="ORF">NEF87_004952</name>
</gene>
<dbReference type="SUPFAM" id="SSF51366">
    <property type="entry name" value="Ribulose-phoshate binding barrel"/>
    <property type="match status" value="1"/>
</dbReference>
<evidence type="ECO:0000256" key="5">
    <source>
        <dbReference type="ARBA" id="ARBA00023239"/>
    </source>
</evidence>
<evidence type="ECO:0000313" key="9">
    <source>
        <dbReference type="EMBL" id="UYP48667.1"/>
    </source>
</evidence>
<protein>
    <recommendedName>
        <fullName evidence="7">Orotidine 5'-phosphate decarboxylase</fullName>
        <ecNumber evidence="7">4.1.1.23</ecNumber>
    </recommendedName>
    <alternativeName>
        <fullName evidence="7">OMP decarboxylase</fullName>
        <shortName evidence="7">OMPDCase</shortName>
        <shortName evidence="7">OMPdecase</shortName>
    </alternativeName>
</protein>
<evidence type="ECO:0000259" key="8">
    <source>
        <dbReference type="SMART" id="SM00934"/>
    </source>
</evidence>
<dbReference type="PANTHER" id="PTHR43375:SF1">
    <property type="entry name" value="OROTIDINE 5'-PHOSPHATE DECARBOXYLASE"/>
    <property type="match status" value="1"/>
</dbReference>
<comment type="similarity">
    <text evidence="2 7">Belongs to the OMP decarboxylase family. Type 2 subfamily.</text>
</comment>
<dbReference type="InterPro" id="IPR013785">
    <property type="entry name" value="Aldolase_TIM"/>
</dbReference>
<dbReference type="HAMAP" id="MF_01215">
    <property type="entry name" value="OMPdecase_type2"/>
    <property type="match status" value="1"/>
</dbReference>
<dbReference type="PANTHER" id="PTHR43375">
    <property type="entry name" value="OROTIDINE 5'-PHOSPHATE DECARBOXYLASE"/>
    <property type="match status" value="1"/>
</dbReference>
<feature type="active site" description="Proton donor" evidence="7">
    <location>
        <position position="104"/>
    </location>
</feature>
<dbReference type="Pfam" id="PF00215">
    <property type="entry name" value="OMPdecase"/>
    <property type="match status" value="1"/>
</dbReference>
<dbReference type="GO" id="GO:0004590">
    <property type="term" value="F:orotidine-5'-phosphate decarboxylase activity"/>
    <property type="evidence" value="ECO:0007669"/>
    <property type="project" value="UniProtKB-EC"/>
</dbReference>
<dbReference type="NCBIfam" id="TIGR02127">
    <property type="entry name" value="pyrF_sub2"/>
    <property type="match status" value="1"/>
</dbReference>
<keyword evidence="3 7" id="KW-0210">Decarboxylase</keyword>
<dbReference type="InterPro" id="IPR011995">
    <property type="entry name" value="OMPdecase_type-2"/>
</dbReference>
<accession>A0ABY6I268</accession>
<evidence type="ECO:0000256" key="4">
    <source>
        <dbReference type="ARBA" id="ARBA00022975"/>
    </source>
</evidence>
<dbReference type="InterPro" id="IPR011060">
    <property type="entry name" value="RibuloseP-bd_barrel"/>
</dbReference>
<comment type="pathway">
    <text evidence="1 7">Pyrimidine metabolism; UMP biosynthesis via de novo pathway; UMP from orotate: step 2/2.</text>
</comment>
<name>A0ABY6I268_9ARCH</name>
<keyword evidence="10" id="KW-1185">Reference proteome</keyword>
<dbReference type="EMBL" id="CP104013">
    <property type="protein sequence ID" value="UYP48667.1"/>
    <property type="molecule type" value="Genomic_DNA"/>
</dbReference>
<evidence type="ECO:0000256" key="2">
    <source>
        <dbReference type="ARBA" id="ARBA00008847"/>
    </source>
</evidence>
<sequence length="329" mass="35589">MSCELFADRLVDQIKKKQSIICVGLDPRIGEKSTIPQSVLDKVGHDNNEAIWEFNKGIIDHTHEITPIYKPQIAFYEQYDAMDALKRTIDYIHEKGALALLDAKRNDIGSTSGAYAKAVFEHLGADAVTVNSYFGIDGVAPFLKYIPAGKGVIMLLKTSNKSSGEFQDLFSVGLNEIGPETIETTVDKTTLARNYIHMTRLMVKWSEDSSIVGEGNESGKSGYSSLGGVVGATYPAQMKAVRKEAPLNFILIPGYGAQGGTAADILHGLNADGLGAIVNASRSINFAYQASQYKDLFSPEQFGEAAGQAAKDMQHAINQVLKTAGKIAY</sequence>
<evidence type="ECO:0000256" key="3">
    <source>
        <dbReference type="ARBA" id="ARBA00022793"/>
    </source>
</evidence>
<dbReference type="Proteomes" id="UP001208689">
    <property type="component" value="Chromosome"/>
</dbReference>
<keyword evidence="4 7" id="KW-0665">Pyrimidine biosynthesis</keyword>
<dbReference type="CDD" id="cd04725">
    <property type="entry name" value="OMP_decarboxylase_like"/>
    <property type="match status" value="1"/>
</dbReference>
<evidence type="ECO:0000256" key="1">
    <source>
        <dbReference type="ARBA" id="ARBA00004861"/>
    </source>
</evidence>
<dbReference type="InterPro" id="IPR001754">
    <property type="entry name" value="OMPdeCOase_dom"/>
</dbReference>
<organism evidence="9 10">
    <name type="scientific">Candidatus Lokiarchaeum ossiferum</name>
    <dbReference type="NCBI Taxonomy" id="2951803"/>
    <lineage>
        <taxon>Archaea</taxon>
        <taxon>Promethearchaeati</taxon>
        <taxon>Promethearchaeota</taxon>
        <taxon>Promethearchaeia</taxon>
        <taxon>Promethearchaeales</taxon>
        <taxon>Promethearchaeaceae</taxon>
        <taxon>Candidatus Lokiarchaeum</taxon>
    </lineage>
</organism>
<evidence type="ECO:0000313" key="10">
    <source>
        <dbReference type="Proteomes" id="UP001208689"/>
    </source>
</evidence>
<evidence type="ECO:0000256" key="6">
    <source>
        <dbReference type="ARBA" id="ARBA00049157"/>
    </source>
</evidence>
<keyword evidence="5 7" id="KW-0456">Lyase</keyword>
<dbReference type="EC" id="4.1.1.23" evidence="7"/>
<feature type="domain" description="Orotidine 5'-phosphate decarboxylase" evidence="8">
    <location>
        <begin position="20"/>
        <end position="296"/>
    </location>
</feature>
<comment type="catalytic activity">
    <reaction evidence="6 7">
        <text>orotidine 5'-phosphate + H(+) = UMP + CO2</text>
        <dbReference type="Rhea" id="RHEA:11596"/>
        <dbReference type="ChEBI" id="CHEBI:15378"/>
        <dbReference type="ChEBI" id="CHEBI:16526"/>
        <dbReference type="ChEBI" id="CHEBI:57538"/>
        <dbReference type="ChEBI" id="CHEBI:57865"/>
        <dbReference type="EC" id="4.1.1.23"/>
    </reaction>
</comment>